<dbReference type="InterPro" id="IPR029058">
    <property type="entry name" value="AB_hydrolase_fold"/>
</dbReference>
<proteinExistence type="predicted"/>
<keyword evidence="4" id="KW-1185">Reference proteome</keyword>
<dbReference type="PANTHER" id="PTHR43798:SF31">
    <property type="entry name" value="AB HYDROLASE SUPERFAMILY PROTEIN YCLE"/>
    <property type="match status" value="1"/>
</dbReference>
<protein>
    <submittedName>
        <fullName evidence="3">Alpha/beta fold hydrolase</fullName>
    </submittedName>
</protein>
<feature type="domain" description="AB hydrolase-1" evidence="2">
    <location>
        <begin position="4"/>
        <end position="224"/>
    </location>
</feature>
<comment type="caution">
    <text evidence="3">The sequence shown here is derived from an EMBL/GenBank/DDBJ whole genome shotgun (WGS) entry which is preliminary data.</text>
</comment>
<dbReference type="PANTHER" id="PTHR43798">
    <property type="entry name" value="MONOACYLGLYCEROL LIPASE"/>
    <property type="match status" value="1"/>
</dbReference>
<dbReference type="Gene3D" id="3.40.50.1820">
    <property type="entry name" value="alpha/beta hydrolase"/>
    <property type="match status" value="1"/>
</dbReference>
<dbReference type="EMBL" id="JBIRYO010000043">
    <property type="protein sequence ID" value="MFI2478585.1"/>
    <property type="molecule type" value="Genomic_DNA"/>
</dbReference>
<dbReference type="InterPro" id="IPR050266">
    <property type="entry name" value="AB_hydrolase_sf"/>
</dbReference>
<dbReference type="Pfam" id="PF00561">
    <property type="entry name" value="Abhydrolase_1"/>
    <property type="match status" value="1"/>
</dbReference>
<evidence type="ECO:0000256" key="1">
    <source>
        <dbReference type="ARBA" id="ARBA00022801"/>
    </source>
</evidence>
<evidence type="ECO:0000313" key="4">
    <source>
        <dbReference type="Proteomes" id="UP001611415"/>
    </source>
</evidence>
<accession>A0ABW7XBT6</accession>
<reference evidence="3 4" key="1">
    <citation type="submission" date="2024-10" db="EMBL/GenBank/DDBJ databases">
        <title>The Natural Products Discovery Center: Release of the First 8490 Sequenced Strains for Exploring Actinobacteria Biosynthetic Diversity.</title>
        <authorList>
            <person name="Kalkreuter E."/>
            <person name="Kautsar S.A."/>
            <person name="Yang D."/>
            <person name="Bader C.D."/>
            <person name="Teijaro C.N."/>
            <person name="Fluegel L."/>
            <person name="Davis C.M."/>
            <person name="Simpson J.R."/>
            <person name="Lauterbach L."/>
            <person name="Steele A.D."/>
            <person name="Gui C."/>
            <person name="Meng S."/>
            <person name="Li G."/>
            <person name="Viehrig K."/>
            <person name="Ye F."/>
            <person name="Su P."/>
            <person name="Kiefer A.F."/>
            <person name="Nichols A."/>
            <person name="Cepeda A.J."/>
            <person name="Yan W."/>
            <person name="Fan B."/>
            <person name="Jiang Y."/>
            <person name="Adhikari A."/>
            <person name="Zheng C.-J."/>
            <person name="Schuster L."/>
            <person name="Cowan T.M."/>
            <person name="Smanski M.J."/>
            <person name="Chevrette M.G."/>
            <person name="De Carvalho L.P.S."/>
            <person name="Shen B."/>
        </authorList>
    </citation>
    <scope>NUCLEOTIDE SEQUENCE [LARGE SCALE GENOMIC DNA]</scope>
    <source>
        <strain evidence="3 4">NPDC019275</strain>
    </source>
</reference>
<dbReference type="SUPFAM" id="SSF53474">
    <property type="entry name" value="alpha/beta-Hydrolases"/>
    <property type="match status" value="1"/>
</dbReference>
<dbReference type="GO" id="GO:0016787">
    <property type="term" value="F:hydrolase activity"/>
    <property type="evidence" value="ECO:0007669"/>
    <property type="project" value="UniProtKB-KW"/>
</dbReference>
<dbReference type="Proteomes" id="UP001611415">
    <property type="component" value="Unassembled WGS sequence"/>
</dbReference>
<dbReference type="PRINTS" id="PR00111">
    <property type="entry name" value="ABHYDROLASE"/>
</dbReference>
<sequence length="250" mass="27289">MLAFAHGYAMDHRMWDQQVAHLRDRYRCITVDARGHGQTGGTAPFTQWDVADDLIALLHGLGISRAVLVGMSQGGFVVSRAAVRAPELVAGLVIVSSTARAYSDEQRAEVNQLIDAWSAGMDDALADVLESVIIGAPSQANEVWKERWKRWDAAQLRNAFVAVADREDFTDRLPEITAPTLIIHGDQDNAFNLDEEARPHADGLPHGRLTVIDGAGHGVNMTHPARVNVELDAFLAEPAVVDRLNESART</sequence>
<evidence type="ECO:0000259" key="2">
    <source>
        <dbReference type="Pfam" id="PF00561"/>
    </source>
</evidence>
<keyword evidence="1 3" id="KW-0378">Hydrolase</keyword>
<dbReference type="RefSeq" id="WP_397096158.1">
    <property type="nucleotide sequence ID" value="NZ_JBIRYO010000043.1"/>
</dbReference>
<organism evidence="3 4">
    <name type="scientific">Nocardia xishanensis</name>
    <dbReference type="NCBI Taxonomy" id="238964"/>
    <lineage>
        <taxon>Bacteria</taxon>
        <taxon>Bacillati</taxon>
        <taxon>Actinomycetota</taxon>
        <taxon>Actinomycetes</taxon>
        <taxon>Mycobacteriales</taxon>
        <taxon>Nocardiaceae</taxon>
        <taxon>Nocardia</taxon>
    </lineage>
</organism>
<name>A0ABW7XBT6_9NOCA</name>
<gene>
    <name evidence="3" type="ORF">ACH49W_34970</name>
</gene>
<dbReference type="InterPro" id="IPR000073">
    <property type="entry name" value="AB_hydrolase_1"/>
</dbReference>
<evidence type="ECO:0000313" key="3">
    <source>
        <dbReference type="EMBL" id="MFI2478585.1"/>
    </source>
</evidence>